<evidence type="ECO:0000256" key="3">
    <source>
        <dbReference type="ARBA" id="ARBA00022833"/>
    </source>
</evidence>
<keyword evidence="3" id="KW-0862">Zinc</keyword>
<dbReference type="PROSITE" id="PS50089">
    <property type="entry name" value="ZF_RING_2"/>
    <property type="match status" value="1"/>
</dbReference>
<dbReference type="EMBL" id="JBBPBN010000004">
    <property type="protein sequence ID" value="KAK9039937.1"/>
    <property type="molecule type" value="Genomic_DNA"/>
</dbReference>
<keyword evidence="2 4" id="KW-0863">Zinc-finger</keyword>
<evidence type="ECO:0000256" key="2">
    <source>
        <dbReference type="ARBA" id="ARBA00022771"/>
    </source>
</evidence>
<gene>
    <name evidence="7" type="ORF">V6N11_015119</name>
</gene>
<dbReference type="SUPFAM" id="SSF57850">
    <property type="entry name" value="RING/U-box"/>
    <property type="match status" value="1"/>
</dbReference>
<proteinExistence type="predicted"/>
<feature type="domain" description="RING-type" evidence="6">
    <location>
        <begin position="85"/>
        <end position="128"/>
    </location>
</feature>
<keyword evidence="5" id="KW-1133">Transmembrane helix</keyword>
<evidence type="ECO:0000256" key="5">
    <source>
        <dbReference type="SAM" id="Phobius"/>
    </source>
</evidence>
<dbReference type="Pfam" id="PF13639">
    <property type="entry name" value="zf-RING_2"/>
    <property type="match status" value="1"/>
</dbReference>
<dbReference type="InterPro" id="IPR001841">
    <property type="entry name" value="Znf_RING"/>
</dbReference>
<evidence type="ECO:0000259" key="6">
    <source>
        <dbReference type="PROSITE" id="PS50089"/>
    </source>
</evidence>
<keyword evidence="1" id="KW-0479">Metal-binding</keyword>
<dbReference type="PANTHER" id="PTHR45969">
    <property type="entry name" value="RING ZINC FINGER PROTEIN-RELATED"/>
    <property type="match status" value="1"/>
</dbReference>
<evidence type="ECO:0000256" key="1">
    <source>
        <dbReference type="ARBA" id="ARBA00022723"/>
    </source>
</evidence>
<dbReference type="SMART" id="SM00184">
    <property type="entry name" value="RING"/>
    <property type="match status" value="1"/>
</dbReference>
<protein>
    <recommendedName>
        <fullName evidence="6">RING-type domain-containing protein</fullName>
    </recommendedName>
</protein>
<dbReference type="InterPro" id="IPR013083">
    <property type="entry name" value="Znf_RING/FYVE/PHD"/>
</dbReference>
<dbReference type="PANTHER" id="PTHR45969:SF33">
    <property type="entry name" value="RING ZINC FINGER PROTEIN-RELATED"/>
    <property type="match status" value="1"/>
</dbReference>
<accession>A0ABR2TRU0</accession>
<keyword evidence="5" id="KW-0472">Membrane</keyword>
<keyword evidence="5" id="KW-0812">Transmembrane</keyword>
<evidence type="ECO:0000313" key="7">
    <source>
        <dbReference type="EMBL" id="KAK9039937.1"/>
    </source>
</evidence>
<dbReference type="Proteomes" id="UP001396334">
    <property type="component" value="Unassembled WGS sequence"/>
</dbReference>
<keyword evidence="8" id="KW-1185">Reference proteome</keyword>
<evidence type="ECO:0000313" key="8">
    <source>
        <dbReference type="Proteomes" id="UP001396334"/>
    </source>
</evidence>
<sequence length="153" mass="17501">MGFSFGHSQILLLMLLIPVHNLLLCLCKSISDLFLRLGLPGFFQPRTPCRHTTEADASAARWLLLCREYLPVVKFSDLIDPPESCVVCFNDFEGEDEIRRLANCRHVFHRSCLDNWMGNGKKTCPLCRTSCVPDEMQDSYNESLWYWAATGKP</sequence>
<dbReference type="Gene3D" id="3.30.40.10">
    <property type="entry name" value="Zinc/RING finger domain, C3HC4 (zinc finger)"/>
    <property type="match status" value="1"/>
</dbReference>
<name>A0ABR2TRU0_9ROSI</name>
<comment type="caution">
    <text evidence="7">The sequence shown here is derived from an EMBL/GenBank/DDBJ whole genome shotgun (WGS) entry which is preliminary data.</text>
</comment>
<reference evidence="7 8" key="1">
    <citation type="journal article" date="2024" name="G3 (Bethesda)">
        <title>Genome assembly of Hibiscus sabdariffa L. provides insights into metabolisms of medicinal natural products.</title>
        <authorList>
            <person name="Kim T."/>
        </authorList>
    </citation>
    <scope>NUCLEOTIDE SEQUENCE [LARGE SCALE GENOMIC DNA]</scope>
    <source>
        <strain evidence="7">TK-2024</strain>
        <tissue evidence="7">Old leaves</tissue>
    </source>
</reference>
<organism evidence="7 8">
    <name type="scientific">Hibiscus sabdariffa</name>
    <name type="common">roselle</name>
    <dbReference type="NCBI Taxonomy" id="183260"/>
    <lineage>
        <taxon>Eukaryota</taxon>
        <taxon>Viridiplantae</taxon>
        <taxon>Streptophyta</taxon>
        <taxon>Embryophyta</taxon>
        <taxon>Tracheophyta</taxon>
        <taxon>Spermatophyta</taxon>
        <taxon>Magnoliopsida</taxon>
        <taxon>eudicotyledons</taxon>
        <taxon>Gunneridae</taxon>
        <taxon>Pentapetalae</taxon>
        <taxon>rosids</taxon>
        <taxon>malvids</taxon>
        <taxon>Malvales</taxon>
        <taxon>Malvaceae</taxon>
        <taxon>Malvoideae</taxon>
        <taxon>Hibiscus</taxon>
    </lineage>
</organism>
<feature type="transmembrane region" description="Helical" evidence="5">
    <location>
        <begin position="6"/>
        <end position="27"/>
    </location>
</feature>
<evidence type="ECO:0000256" key="4">
    <source>
        <dbReference type="PROSITE-ProRule" id="PRU00175"/>
    </source>
</evidence>